<proteinExistence type="predicted"/>
<organism evidence="1 2">
    <name type="scientific">Elsinoe ampelina</name>
    <dbReference type="NCBI Taxonomy" id="302913"/>
    <lineage>
        <taxon>Eukaryota</taxon>
        <taxon>Fungi</taxon>
        <taxon>Dikarya</taxon>
        <taxon>Ascomycota</taxon>
        <taxon>Pezizomycotina</taxon>
        <taxon>Dothideomycetes</taxon>
        <taxon>Dothideomycetidae</taxon>
        <taxon>Myriangiales</taxon>
        <taxon>Elsinoaceae</taxon>
        <taxon>Elsinoe</taxon>
    </lineage>
</organism>
<protein>
    <submittedName>
        <fullName evidence="1">Putative pathogenesis associated protein Cap20</fullName>
    </submittedName>
</protein>
<name>A0A6A6FYK0_9PEZI</name>
<evidence type="ECO:0000313" key="2">
    <source>
        <dbReference type="Proteomes" id="UP000799538"/>
    </source>
</evidence>
<sequence length="209" mass="23354">MPHAEDKMSQTQVLTNGDSKSQFLSHLKSYPIVSDGIDTVKSNQYGAKSIEIADAAYTKIGKPIEPHLRVPYSYAKPYVEKADSLADNVLNSVDNRFPIVKEDTNTIVGTAKGYAFWPVQLAFDGKDYVLSTWQDEYNKTVKRNGRGPGIWSFGLSIISTEMRIASDALQIAADWLGPKKDEAAQKKDEFIGQAKQKKESYSQKLQQKE</sequence>
<reference evidence="2" key="1">
    <citation type="journal article" date="2020" name="Stud. Mycol.">
        <title>101 Dothideomycetes genomes: A test case for predicting lifestyles and emergence of pathogens.</title>
        <authorList>
            <person name="Haridas S."/>
            <person name="Albert R."/>
            <person name="Binder M."/>
            <person name="Bloem J."/>
            <person name="LaButti K."/>
            <person name="Salamov A."/>
            <person name="Andreopoulos B."/>
            <person name="Baker S."/>
            <person name="Barry K."/>
            <person name="Bills G."/>
            <person name="Bluhm B."/>
            <person name="Cannon C."/>
            <person name="Castanera R."/>
            <person name="Culley D."/>
            <person name="Daum C."/>
            <person name="Ezra D."/>
            <person name="Gonzalez J."/>
            <person name="Henrissat B."/>
            <person name="Kuo A."/>
            <person name="Liang C."/>
            <person name="Lipzen A."/>
            <person name="Lutzoni F."/>
            <person name="Magnuson J."/>
            <person name="Mondo S."/>
            <person name="Nolan M."/>
            <person name="Ohm R."/>
            <person name="Pangilinan J."/>
            <person name="Park H.-J."/>
            <person name="Ramirez L."/>
            <person name="Alfaro M."/>
            <person name="Sun H."/>
            <person name="Tritt A."/>
            <person name="Yoshinaga Y."/>
            <person name="Zwiers L.-H."/>
            <person name="Turgeon B."/>
            <person name="Goodwin S."/>
            <person name="Spatafora J."/>
            <person name="Crous P."/>
            <person name="Grigoriev I."/>
        </authorList>
    </citation>
    <scope>NUCLEOTIDE SEQUENCE [LARGE SCALE GENOMIC DNA]</scope>
    <source>
        <strain evidence="2">CECT 20119</strain>
    </source>
</reference>
<dbReference type="OrthoDB" id="376826at2759"/>
<accession>A0A6A6FYK0</accession>
<dbReference type="EMBL" id="ML992539">
    <property type="protein sequence ID" value="KAF2218537.1"/>
    <property type="molecule type" value="Genomic_DNA"/>
</dbReference>
<keyword evidence="2" id="KW-1185">Reference proteome</keyword>
<evidence type="ECO:0000313" key="1">
    <source>
        <dbReference type="EMBL" id="KAF2218537.1"/>
    </source>
</evidence>
<gene>
    <name evidence="1" type="ORF">BDZ85DRAFT_270185</name>
</gene>
<dbReference type="AlphaFoldDB" id="A0A6A6FYK0"/>
<dbReference type="Proteomes" id="UP000799538">
    <property type="component" value="Unassembled WGS sequence"/>
</dbReference>
<dbReference type="Pfam" id="PF17316">
    <property type="entry name" value="Perilipin_2"/>
    <property type="match status" value="1"/>
</dbReference>